<dbReference type="SUPFAM" id="SSF48557">
    <property type="entry name" value="L-aspartase-like"/>
    <property type="match status" value="1"/>
</dbReference>
<evidence type="ECO:0000313" key="3">
    <source>
        <dbReference type="Proteomes" id="UP000676336"/>
    </source>
</evidence>
<dbReference type="GO" id="GO:0005829">
    <property type="term" value="C:cytosol"/>
    <property type="evidence" value="ECO:0007669"/>
    <property type="project" value="TreeGrafter"/>
</dbReference>
<dbReference type="PANTHER" id="PTHR43172:SF1">
    <property type="entry name" value="ADENYLOSUCCINATE LYASE"/>
    <property type="match status" value="1"/>
</dbReference>
<dbReference type="PANTHER" id="PTHR43172">
    <property type="entry name" value="ADENYLOSUCCINATE LYASE"/>
    <property type="match status" value="1"/>
</dbReference>
<dbReference type="Gene3D" id="1.20.200.10">
    <property type="entry name" value="Fumarase/aspartase (Central domain)"/>
    <property type="match status" value="1"/>
</dbReference>
<feature type="non-terminal residue" evidence="2">
    <location>
        <position position="1"/>
    </location>
</feature>
<dbReference type="GO" id="GO:0070626">
    <property type="term" value="F:(S)-2-(5-amino-1-(5-phospho-D-ribosyl)imidazole-4-carboxamido) succinate lyase (fumarate-forming) activity"/>
    <property type="evidence" value="ECO:0007669"/>
    <property type="project" value="TreeGrafter"/>
</dbReference>
<dbReference type="EMBL" id="CAJOBI010014049">
    <property type="protein sequence ID" value="CAF4174582.1"/>
    <property type="molecule type" value="Genomic_DNA"/>
</dbReference>
<sequence length="49" mass="5383">MVTEMAGFSKAFIICAQTYTRKLDVEVVSVLSSFGGTIHKMCTDIRLLA</sequence>
<name>A0A8S2RQG8_9BILA</name>
<evidence type="ECO:0000256" key="1">
    <source>
        <dbReference type="ARBA" id="ARBA00023239"/>
    </source>
</evidence>
<reference evidence="2" key="1">
    <citation type="submission" date="2021-02" db="EMBL/GenBank/DDBJ databases">
        <authorList>
            <person name="Nowell W R."/>
        </authorList>
    </citation>
    <scope>NUCLEOTIDE SEQUENCE</scope>
</reference>
<gene>
    <name evidence="2" type="ORF">SMN809_LOCUS20747</name>
</gene>
<dbReference type="AlphaFoldDB" id="A0A8S2RQG8"/>
<dbReference type="Proteomes" id="UP000676336">
    <property type="component" value="Unassembled WGS sequence"/>
</dbReference>
<evidence type="ECO:0000313" key="2">
    <source>
        <dbReference type="EMBL" id="CAF4174582.1"/>
    </source>
</evidence>
<comment type="caution">
    <text evidence="2">The sequence shown here is derived from an EMBL/GenBank/DDBJ whole genome shotgun (WGS) entry which is preliminary data.</text>
</comment>
<dbReference type="InterPro" id="IPR008948">
    <property type="entry name" value="L-Aspartase-like"/>
</dbReference>
<keyword evidence="1" id="KW-0456">Lyase</keyword>
<dbReference type="GO" id="GO:0044208">
    <property type="term" value="P:'de novo' AMP biosynthetic process"/>
    <property type="evidence" value="ECO:0007669"/>
    <property type="project" value="TreeGrafter"/>
</dbReference>
<proteinExistence type="predicted"/>
<organism evidence="2 3">
    <name type="scientific">Rotaria magnacalcarata</name>
    <dbReference type="NCBI Taxonomy" id="392030"/>
    <lineage>
        <taxon>Eukaryota</taxon>
        <taxon>Metazoa</taxon>
        <taxon>Spiralia</taxon>
        <taxon>Gnathifera</taxon>
        <taxon>Rotifera</taxon>
        <taxon>Eurotatoria</taxon>
        <taxon>Bdelloidea</taxon>
        <taxon>Philodinida</taxon>
        <taxon>Philodinidae</taxon>
        <taxon>Rotaria</taxon>
    </lineage>
</organism>
<dbReference type="GO" id="GO:0004018">
    <property type="term" value="F:N6-(1,2-dicarboxyethyl)AMP AMP-lyase (fumarate-forming) activity"/>
    <property type="evidence" value="ECO:0007669"/>
    <property type="project" value="TreeGrafter"/>
</dbReference>
<accession>A0A8S2RQG8</accession>
<protein>
    <submittedName>
        <fullName evidence="2">Uncharacterized protein</fullName>
    </submittedName>
</protein>